<feature type="region of interest" description="Disordered" evidence="1">
    <location>
        <begin position="1"/>
        <end position="24"/>
    </location>
</feature>
<name>A0A951UPP3_9CYAN</name>
<dbReference type="Proteomes" id="UP000757435">
    <property type="component" value="Unassembled WGS sequence"/>
</dbReference>
<sequence>MKLTPQKFASSAQNQLQNQSSARLAPADTFGHSYSYRSQGRASLDTAGNTKATATALGTFPGTRTVRDSVSRSDSDFYSFTIDAVSNVKLAFLNRSSNPIYKAVLNENGSFYISQRKPQAGNIAPREETLSAYRRLRPGTYYVKLQSRAAAANSYRLSVSITTVPPEADCGCGG</sequence>
<protein>
    <recommendedName>
        <fullName evidence="4">Peptidase C-terminal archaeal/bacterial domain-containing protein</fullName>
    </recommendedName>
</protein>
<dbReference type="AlphaFoldDB" id="A0A951UPP3"/>
<evidence type="ECO:0000313" key="2">
    <source>
        <dbReference type="EMBL" id="MBW4661039.1"/>
    </source>
</evidence>
<evidence type="ECO:0000313" key="3">
    <source>
        <dbReference type="Proteomes" id="UP000757435"/>
    </source>
</evidence>
<dbReference type="Gene3D" id="2.60.120.380">
    <property type="match status" value="1"/>
</dbReference>
<evidence type="ECO:0008006" key="4">
    <source>
        <dbReference type="Google" id="ProtNLM"/>
    </source>
</evidence>
<proteinExistence type="predicted"/>
<dbReference type="SUPFAM" id="SSF89260">
    <property type="entry name" value="Collagen-binding domain"/>
    <property type="match status" value="1"/>
</dbReference>
<organism evidence="2 3">
    <name type="scientific">Drouetiella hepatica Uher 2000/2452</name>
    <dbReference type="NCBI Taxonomy" id="904376"/>
    <lineage>
        <taxon>Bacteria</taxon>
        <taxon>Bacillati</taxon>
        <taxon>Cyanobacteriota</taxon>
        <taxon>Cyanophyceae</taxon>
        <taxon>Oculatellales</taxon>
        <taxon>Oculatellaceae</taxon>
        <taxon>Drouetiella</taxon>
    </lineage>
</organism>
<dbReference type="EMBL" id="JAHHHD010000029">
    <property type="protein sequence ID" value="MBW4661039.1"/>
    <property type="molecule type" value="Genomic_DNA"/>
</dbReference>
<comment type="caution">
    <text evidence="2">The sequence shown here is derived from an EMBL/GenBank/DDBJ whole genome shotgun (WGS) entry which is preliminary data.</text>
</comment>
<feature type="compositionally biased region" description="Low complexity" evidence="1">
    <location>
        <begin position="9"/>
        <end position="22"/>
    </location>
</feature>
<reference evidence="2" key="1">
    <citation type="submission" date="2021-05" db="EMBL/GenBank/DDBJ databases">
        <authorList>
            <person name="Pietrasiak N."/>
            <person name="Ward R."/>
            <person name="Stajich J.E."/>
            <person name="Kurbessoian T."/>
        </authorList>
    </citation>
    <scope>NUCLEOTIDE SEQUENCE</scope>
    <source>
        <strain evidence="2">UHER 2000/2452</strain>
    </source>
</reference>
<evidence type="ECO:0000256" key="1">
    <source>
        <dbReference type="SAM" id="MobiDB-lite"/>
    </source>
</evidence>
<accession>A0A951UPP3</accession>
<gene>
    <name evidence="2" type="ORF">KME15_20370</name>
</gene>
<reference evidence="2" key="2">
    <citation type="journal article" date="2022" name="Microbiol. Resour. Announc.">
        <title>Metagenome Sequencing to Explore Phylogenomics of Terrestrial Cyanobacteria.</title>
        <authorList>
            <person name="Ward R.D."/>
            <person name="Stajich J.E."/>
            <person name="Johansen J.R."/>
            <person name="Huntemann M."/>
            <person name="Clum A."/>
            <person name="Foster B."/>
            <person name="Foster B."/>
            <person name="Roux S."/>
            <person name="Palaniappan K."/>
            <person name="Varghese N."/>
            <person name="Mukherjee S."/>
            <person name="Reddy T.B.K."/>
            <person name="Daum C."/>
            <person name="Copeland A."/>
            <person name="Chen I.A."/>
            <person name="Ivanova N.N."/>
            <person name="Kyrpides N.C."/>
            <person name="Shapiro N."/>
            <person name="Eloe-Fadrosh E.A."/>
            <person name="Pietrasiak N."/>
        </authorList>
    </citation>
    <scope>NUCLEOTIDE SEQUENCE</scope>
    <source>
        <strain evidence="2">UHER 2000/2452</strain>
    </source>
</reference>